<dbReference type="RefSeq" id="WP_264432868.1">
    <property type="nucleotide sequence ID" value="NZ_CP081495.1"/>
</dbReference>
<evidence type="ECO:0000313" key="3">
    <source>
        <dbReference type="Proteomes" id="UP001163328"/>
    </source>
</evidence>
<evidence type="ECO:0008006" key="4">
    <source>
        <dbReference type="Google" id="ProtNLM"/>
    </source>
</evidence>
<accession>A0ABY6LWR5</accession>
<sequence length="184" mass="19246">MNQFASVIQNFVQQQMHTISADEKLVPEVAEQTSESIFNGISNALKQGKTNEVLALFNDEKSNLASNPLVSQIVSGLTTNLASKFGIDAKKAEGFASSVIPTVLQFFKSKNESGESGFNITDILSGLGGKDAGGILSNLSAFGLDKLAEGKVDVKDALAALTDSKNEGKNSGLGGMLGGLFSKK</sequence>
<keyword evidence="3" id="KW-1185">Reference proteome</keyword>
<dbReference type="Proteomes" id="UP001163328">
    <property type="component" value="Chromosome"/>
</dbReference>
<evidence type="ECO:0000256" key="1">
    <source>
        <dbReference type="SAM" id="MobiDB-lite"/>
    </source>
</evidence>
<organism evidence="2 3">
    <name type="scientific">Flavobacterium agricola</name>
    <dbReference type="NCBI Taxonomy" id="2870839"/>
    <lineage>
        <taxon>Bacteria</taxon>
        <taxon>Pseudomonadati</taxon>
        <taxon>Bacteroidota</taxon>
        <taxon>Flavobacteriia</taxon>
        <taxon>Flavobacteriales</taxon>
        <taxon>Flavobacteriaceae</taxon>
        <taxon>Flavobacterium</taxon>
    </lineage>
</organism>
<name>A0ABY6LWR5_9FLAO</name>
<evidence type="ECO:0000313" key="2">
    <source>
        <dbReference type="EMBL" id="UYW00770.1"/>
    </source>
</evidence>
<feature type="region of interest" description="Disordered" evidence="1">
    <location>
        <begin position="165"/>
        <end position="184"/>
    </location>
</feature>
<dbReference type="EMBL" id="CP081495">
    <property type="protein sequence ID" value="UYW00770.1"/>
    <property type="molecule type" value="Genomic_DNA"/>
</dbReference>
<gene>
    <name evidence="2" type="ORF">K5I29_09620</name>
</gene>
<protein>
    <recommendedName>
        <fullName evidence="4">DUF937 domain-containing protein</fullName>
    </recommendedName>
</protein>
<reference evidence="2" key="1">
    <citation type="submission" date="2021-08" db="EMBL/GenBank/DDBJ databases">
        <title>Flavobacterium sp. strain CC-SYL302.</title>
        <authorList>
            <person name="Lin S.-Y."/>
            <person name="Lee T.-H."/>
            <person name="Young C.-C."/>
        </authorList>
    </citation>
    <scope>NUCLEOTIDE SEQUENCE</scope>
    <source>
        <strain evidence="2">CC-SYL302</strain>
    </source>
</reference>
<proteinExistence type="predicted"/>